<protein>
    <submittedName>
        <fullName evidence="2">Unannotated protein</fullName>
    </submittedName>
</protein>
<dbReference type="EMBL" id="CAEZST010000006">
    <property type="protein sequence ID" value="CAB4544086.1"/>
    <property type="molecule type" value="Genomic_DNA"/>
</dbReference>
<dbReference type="Gene3D" id="3.40.50.1010">
    <property type="entry name" value="5'-nuclease"/>
    <property type="match status" value="1"/>
</dbReference>
<reference evidence="2" key="1">
    <citation type="submission" date="2020-05" db="EMBL/GenBank/DDBJ databases">
        <authorList>
            <person name="Chiriac C."/>
            <person name="Salcher M."/>
            <person name="Ghai R."/>
            <person name="Kavagutti S V."/>
        </authorList>
    </citation>
    <scope>NUCLEOTIDE SEQUENCE</scope>
</reference>
<dbReference type="GO" id="GO:0004540">
    <property type="term" value="F:RNA nuclease activity"/>
    <property type="evidence" value="ECO:0007669"/>
    <property type="project" value="InterPro"/>
</dbReference>
<name>A0A6J6BYT7_9ZZZZ</name>
<gene>
    <name evidence="2" type="ORF">UFOPK1503_00473</name>
</gene>
<evidence type="ECO:0000313" key="2">
    <source>
        <dbReference type="EMBL" id="CAB4544086.1"/>
    </source>
</evidence>
<organism evidence="2">
    <name type="scientific">freshwater metagenome</name>
    <dbReference type="NCBI Taxonomy" id="449393"/>
    <lineage>
        <taxon>unclassified sequences</taxon>
        <taxon>metagenomes</taxon>
        <taxon>ecological metagenomes</taxon>
    </lineage>
</organism>
<dbReference type="Pfam" id="PF01936">
    <property type="entry name" value="NYN"/>
    <property type="match status" value="1"/>
</dbReference>
<evidence type="ECO:0000259" key="1">
    <source>
        <dbReference type="Pfam" id="PF01936"/>
    </source>
</evidence>
<proteinExistence type="predicted"/>
<sequence>MNQKSKAALKPSRSVHLIDIENICGASNPTTEQVVQARESYLSLVKPGSLDQFFIRVSSRSNLAAASFGWPNARVQCKEGHDGADILIARDLLDNKFEQTFKTIYLASGDGGLAPFAKHVVSRGGTVAVISLPQALSMQMRFTGAKVLYLNAGNGLVP</sequence>
<feature type="domain" description="NYN" evidence="1">
    <location>
        <begin position="18"/>
        <end position="134"/>
    </location>
</feature>
<dbReference type="InterPro" id="IPR021139">
    <property type="entry name" value="NYN"/>
</dbReference>
<accession>A0A6J6BYT7</accession>
<dbReference type="AlphaFoldDB" id="A0A6J6BYT7"/>